<comment type="caution">
    <text evidence="2">The sequence shown here is derived from an EMBL/GenBank/DDBJ whole genome shotgun (WGS) entry which is preliminary data.</text>
</comment>
<dbReference type="Pfam" id="PF12937">
    <property type="entry name" value="F-box-like"/>
    <property type="match status" value="1"/>
</dbReference>
<dbReference type="SUPFAM" id="SSF81383">
    <property type="entry name" value="F-box domain"/>
    <property type="match status" value="1"/>
</dbReference>
<proteinExistence type="predicted"/>
<dbReference type="EMBL" id="SWLB01000001">
    <property type="protein sequence ID" value="KAF3341971.1"/>
    <property type="molecule type" value="Genomic_DNA"/>
</dbReference>
<organism evidence="2 3">
    <name type="scientific">Carex littledalei</name>
    <dbReference type="NCBI Taxonomy" id="544730"/>
    <lineage>
        <taxon>Eukaryota</taxon>
        <taxon>Viridiplantae</taxon>
        <taxon>Streptophyta</taxon>
        <taxon>Embryophyta</taxon>
        <taxon>Tracheophyta</taxon>
        <taxon>Spermatophyta</taxon>
        <taxon>Magnoliopsida</taxon>
        <taxon>Liliopsida</taxon>
        <taxon>Poales</taxon>
        <taxon>Cyperaceae</taxon>
        <taxon>Cyperoideae</taxon>
        <taxon>Cariceae</taxon>
        <taxon>Carex</taxon>
        <taxon>Carex subgen. Euthyceras</taxon>
    </lineage>
</organism>
<sequence length="95" mass="11114">MESESVPGHVWHQILQIGIQMKRLNHTDICSLAIVNSYFYQLTQDSALWATLLSRDFRSAFEFAQAPPKARYKWKHDCRRALKEQIKTCFPDGFP</sequence>
<dbReference type="InterPro" id="IPR036047">
    <property type="entry name" value="F-box-like_dom_sf"/>
</dbReference>
<feature type="domain" description="F-box" evidence="1">
    <location>
        <begin position="7"/>
        <end position="52"/>
    </location>
</feature>
<dbReference type="OrthoDB" id="3219396at2759"/>
<dbReference type="InterPro" id="IPR001810">
    <property type="entry name" value="F-box_dom"/>
</dbReference>
<accession>A0A833RN41</accession>
<protein>
    <submittedName>
        <fullName evidence="2">F-box protein SKIP24 isoform X1</fullName>
    </submittedName>
</protein>
<name>A0A833RN41_9POAL</name>
<dbReference type="Gene3D" id="1.20.1280.50">
    <property type="match status" value="1"/>
</dbReference>
<keyword evidence="3" id="KW-1185">Reference proteome</keyword>
<evidence type="ECO:0000313" key="2">
    <source>
        <dbReference type="EMBL" id="KAF3341971.1"/>
    </source>
</evidence>
<dbReference type="AlphaFoldDB" id="A0A833RN41"/>
<dbReference type="Proteomes" id="UP000623129">
    <property type="component" value="Unassembled WGS sequence"/>
</dbReference>
<evidence type="ECO:0000313" key="3">
    <source>
        <dbReference type="Proteomes" id="UP000623129"/>
    </source>
</evidence>
<reference evidence="2" key="1">
    <citation type="submission" date="2020-01" db="EMBL/GenBank/DDBJ databases">
        <title>Genome sequence of Kobresia littledalei, the first chromosome-level genome in the family Cyperaceae.</title>
        <authorList>
            <person name="Qu G."/>
        </authorList>
    </citation>
    <scope>NUCLEOTIDE SEQUENCE</scope>
    <source>
        <strain evidence="2">C.B.Clarke</strain>
        <tissue evidence="2">Leaf</tissue>
    </source>
</reference>
<gene>
    <name evidence="2" type="ORF">FCM35_KLT00609</name>
</gene>
<evidence type="ECO:0000259" key="1">
    <source>
        <dbReference type="Pfam" id="PF12937"/>
    </source>
</evidence>